<protein>
    <submittedName>
        <fullName evidence="2">Amidohydrolase</fullName>
    </submittedName>
</protein>
<dbReference type="GO" id="GO:0019877">
    <property type="term" value="P:diaminopimelate biosynthetic process"/>
    <property type="evidence" value="ECO:0007669"/>
    <property type="project" value="UniProtKB-ARBA"/>
</dbReference>
<keyword evidence="3" id="KW-1185">Reference proteome</keyword>
<dbReference type="RefSeq" id="WP_206172955.1">
    <property type="nucleotide sequence ID" value="NZ_CDNC01000012.1"/>
</dbReference>
<dbReference type="InterPro" id="IPR002933">
    <property type="entry name" value="Peptidase_M20"/>
</dbReference>
<evidence type="ECO:0000256" key="1">
    <source>
        <dbReference type="ARBA" id="ARBA00022801"/>
    </source>
</evidence>
<dbReference type="AlphaFoldDB" id="A0A0B7GXI7"/>
<dbReference type="InterPro" id="IPR017439">
    <property type="entry name" value="Amidohydrolase"/>
</dbReference>
<dbReference type="PANTHER" id="PTHR11014">
    <property type="entry name" value="PEPTIDASE M20 FAMILY MEMBER"/>
    <property type="match status" value="1"/>
</dbReference>
<keyword evidence="1 2" id="KW-0378">Hydrolase</keyword>
<dbReference type="GeneID" id="66938246"/>
<dbReference type="FunFam" id="3.30.70.360:FF:000001">
    <property type="entry name" value="N-acetyldiaminopimelate deacetylase"/>
    <property type="match status" value="1"/>
</dbReference>
<dbReference type="GO" id="GO:0050118">
    <property type="term" value="F:N-acetyldiaminopimelate deacetylase activity"/>
    <property type="evidence" value="ECO:0007669"/>
    <property type="project" value="UniProtKB-ARBA"/>
</dbReference>
<sequence length="227" mass="24534">MEVGKVSLEAGARMAAADLFKIKIIGKSGHGSMPQDTIDAALTASAVVMNLQHLVSRNTNPMDTLVITVGKMVAGTRMNVIAGEAFLEGTARSFSKEVWEKIPDMMKRVVDNTCAAYGASAEIDFTRVTPMLINDQKISAILAKSAEKIGGKDCIVEYEKTPGAEDFAYLTQKVPGALTFIGIRNDAKGINAPHHNDCFNMDEDGLKLGTKLYAQFALDYLEDTLKV</sequence>
<dbReference type="Gene3D" id="3.40.630.10">
    <property type="entry name" value="Zn peptidases"/>
    <property type="match status" value="1"/>
</dbReference>
<accession>A0A0B7GXI7</accession>
<organism evidence="2 3">
    <name type="scientific">Treponema phagedenis</name>
    <dbReference type="NCBI Taxonomy" id="162"/>
    <lineage>
        <taxon>Bacteria</taxon>
        <taxon>Pseudomonadati</taxon>
        <taxon>Spirochaetota</taxon>
        <taxon>Spirochaetia</taxon>
        <taxon>Spirochaetales</taxon>
        <taxon>Treponemataceae</taxon>
        <taxon>Treponema</taxon>
    </lineage>
</organism>
<dbReference type="EMBL" id="CDNC01000012">
    <property type="protein sequence ID" value="CEM61650.1"/>
    <property type="molecule type" value="Genomic_DNA"/>
</dbReference>
<dbReference type="NCBIfam" id="TIGR01891">
    <property type="entry name" value="amidohydrolases"/>
    <property type="match status" value="1"/>
</dbReference>
<name>A0A0B7GXI7_TREPH</name>
<evidence type="ECO:0000313" key="2">
    <source>
        <dbReference type="EMBL" id="CEM61650.1"/>
    </source>
</evidence>
<dbReference type="SUPFAM" id="SSF53187">
    <property type="entry name" value="Zn-dependent exopeptidases"/>
    <property type="match status" value="1"/>
</dbReference>
<dbReference type="Gene3D" id="3.30.70.360">
    <property type="match status" value="1"/>
</dbReference>
<evidence type="ECO:0000313" key="3">
    <source>
        <dbReference type="Proteomes" id="UP000042527"/>
    </source>
</evidence>
<dbReference type="Pfam" id="PF01546">
    <property type="entry name" value="Peptidase_M20"/>
    <property type="match status" value="1"/>
</dbReference>
<dbReference type="PANTHER" id="PTHR11014:SF63">
    <property type="entry name" value="METALLOPEPTIDASE, PUTATIVE (AFU_ORTHOLOGUE AFUA_6G09600)-RELATED"/>
    <property type="match status" value="1"/>
</dbReference>
<reference evidence="3" key="1">
    <citation type="submission" date="2015-01" db="EMBL/GenBank/DDBJ databases">
        <authorList>
            <person name="Manzoor Shahid"/>
            <person name="Zubair Saima"/>
        </authorList>
    </citation>
    <scope>NUCLEOTIDE SEQUENCE [LARGE SCALE GENOMIC DNA]</scope>
    <source>
        <strain evidence="3">V1</strain>
    </source>
</reference>
<gene>
    <name evidence="2" type="ORF">TPHV1_20187</name>
</gene>
<dbReference type="InterPro" id="IPR036264">
    <property type="entry name" value="Bact_exopeptidase_dim_dom"/>
</dbReference>
<proteinExistence type="predicted"/>
<dbReference type="Proteomes" id="UP000042527">
    <property type="component" value="Unassembled WGS sequence"/>
</dbReference>
<dbReference type="SUPFAM" id="SSF55031">
    <property type="entry name" value="Bacterial exopeptidase dimerisation domain"/>
    <property type="match status" value="1"/>
</dbReference>